<keyword evidence="3" id="KW-1185">Reference proteome</keyword>
<sequence>MDALSLSPFSSFSLFSSLSNNIQTSNLIIKSTSTINTNLSDDNSQHSTDESIEEITDAEINELMIMDMVRHGFKSEVPKSPVAKSHNKKSQENTKMKSEVKKPVQLSLNSFFKPKATPSTKLTLPQQQQTSTRPFQQNNAKNSSEDYQLGDLGSRKIYPQEYDQVGIIGEGYLTRISFSYK</sequence>
<feature type="compositionally biased region" description="Low complexity" evidence="1">
    <location>
        <begin position="125"/>
        <end position="137"/>
    </location>
</feature>
<reference evidence="2 3" key="1">
    <citation type="submission" date="2014-06" db="EMBL/GenBank/DDBJ databases">
        <authorList>
            <person name="Swart Estienne"/>
        </authorList>
    </citation>
    <scope>NUCLEOTIDE SEQUENCE [LARGE SCALE GENOMIC DNA]</scope>
    <source>
        <strain evidence="2 3">130c</strain>
    </source>
</reference>
<dbReference type="InParanoid" id="A0A078B004"/>
<feature type="region of interest" description="Disordered" evidence="1">
    <location>
        <begin position="114"/>
        <end position="151"/>
    </location>
</feature>
<dbReference type="Proteomes" id="UP000039865">
    <property type="component" value="Unassembled WGS sequence"/>
</dbReference>
<gene>
    <name evidence="2" type="primary">Contig10521.g11234</name>
    <name evidence="2" type="ORF">STYLEM_16942</name>
</gene>
<dbReference type="AlphaFoldDB" id="A0A078B004"/>
<accession>A0A078B004</accession>
<feature type="compositionally biased region" description="Basic and acidic residues" evidence="1">
    <location>
        <begin position="89"/>
        <end position="101"/>
    </location>
</feature>
<organism evidence="2 3">
    <name type="scientific">Stylonychia lemnae</name>
    <name type="common">Ciliate</name>
    <dbReference type="NCBI Taxonomy" id="5949"/>
    <lineage>
        <taxon>Eukaryota</taxon>
        <taxon>Sar</taxon>
        <taxon>Alveolata</taxon>
        <taxon>Ciliophora</taxon>
        <taxon>Intramacronucleata</taxon>
        <taxon>Spirotrichea</taxon>
        <taxon>Stichotrichia</taxon>
        <taxon>Sporadotrichida</taxon>
        <taxon>Oxytrichidae</taxon>
        <taxon>Stylonychinae</taxon>
        <taxon>Stylonychia</taxon>
    </lineage>
</organism>
<evidence type="ECO:0000256" key="1">
    <source>
        <dbReference type="SAM" id="MobiDB-lite"/>
    </source>
</evidence>
<feature type="region of interest" description="Disordered" evidence="1">
    <location>
        <begin position="76"/>
        <end position="101"/>
    </location>
</feature>
<evidence type="ECO:0000313" key="3">
    <source>
        <dbReference type="Proteomes" id="UP000039865"/>
    </source>
</evidence>
<proteinExistence type="predicted"/>
<name>A0A078B004_STYLE</name>
<dbReference type="EMBL" id="CCKQ01015973">
    <property type="protein sequence ID" value="CDW87829.1"/>
    <property type="molecule type" value="Genomic_DNA"/>
</dbReference>
<evidence type="ECO:0000313" key="2">
    <source>
        <dbReference type="EMBL" id="CDW87829.1"/>
    </source>
</evidence>
<protein>
    <submittedName>
        <fullName evidence="2">Uncharacterized protein</fullName>
    </submittedName>
</protein>